<dbReference type="PATRIC" id="fig|1230453.4.peg.2407"/>
<feature type="domain" description="DUF4350" evidence="1">
    <location>
        <begin position="36"/>
        <end position="266"/>
    </location>
</feature>
<evidence type="ECO:0000259" key="1">
    <source>
        <dbReference type="Pfam" id="PF14258"/>
    </source>
</evidence>
<gene>
    <name evidence="2" type="ORF">C453_12176</name>
</gene>
<accession>M0HM34</accession>
<dbReference type="RefSeq" id="WP_008324795.1">
    <property type="nucleotide sequence ID" value="NZ_AOLK01000019.1"/>
</dbReference>
<dbReference type="OrthoDB" id="372296at2157"/>
<evidence type="ECO:0000313" key="2">
    <source>
        <dbReference type="EMBL" id="ELZ84772.1"/>
    </source>
</evidence>
<dbReference type="STRING" id="1230453.C453_12176"/>
<dbReference type="InterPro" id="IPR029062">
    <property type="entry name" value="Class_I_gatase-like"/>
</dbReference>
<dbReference type="AlphaFoldDB" id="M0HM34"/>
<dbReference type="EMBL" id="AOLK01000019">
    <property type="protein sequence ID" value="ELZ84772.1"/>
    <property type="molecule type" value="Genomic_DNA"/>
</dbReference>
<evidence type="ECO:0000313" key="3">
    <source>
        <dbReference type="Proteomes" id="UP000011612"/>
    </source>
</evidence>
<protein>
    <recommendedName>
        <fullName evidence="1">DUF4350 domain-containing protein</fullName>
    </recommendedName>
</protein>
<sequence length="328" mass="34474">MTSRRRIPKLAFVLYVVVVAASLGVAAGTSSIAFDAYNTEWDGSSSLRAVASDSDIRALTITEPAQYDRVEPVGAVAFVGAPSDPSPEQLAALQLFVRAGGTLVVADDYGTGGNAVLEGVGADARFDGRVLRDERLYYRDPALPIARNVTQHNFTTGVEALTLNYGTAIYADSATALDENGTPVAAANGTVELPGSLTPLVRASTFSYLDTNGDGEPDPREPMAAHPVVTVEPVGNGRVVAVSDPSMFINAMLDRPGNRAFASALIEQHDRVIIDQTGSTGTPALAVVEQVVRTDQRVQVIVGVGVALAVGFLAAPRRERRHPDSDSS</sequence>
<name>M0HM34_HALEO</name>
<dbReference type="Proteomes" id="UP000011612">
    <property type="component" value="Unassembled WGS sequence"/>
</dbReference>
<keyword evidence="3" id="KW-1185">Reference proteome</keyword>
<organism evidence="2 3">
    <name type="scientific">Haloferax elongans ATCC BAA-1513</name>
    <dbReference type="NCBI Taxonomy" id="1230453"/>
    <lineage>
        <taxon>Archaea</taxon>
        <taxon>Methanobacteriati</taxon>
        <taxon>Methanobacteriota</taxon>
        <taxon>Stenosarchaea group</taxon>
        <taxon>Halobacteria</taxon>
        <taxon>Halobacteriales</taxon>
        <taxon>Haloferacaceae</taxon>
        <taxon>Haloferax</taxon>
    </lineage>
</organism>
<dbReference type="Pfam" id="PF14258">
    <property type="entry name" value="DUF4350"/>
    <property type="match status" value="1"/>
</dbReference>
<dbReference type="SUPFAM" id="SSF52317">
    <property type="entry name" value="Class I glutamine amidotransferase-like"/>
    <property type="match status" value="1"/>
</dbReference>
<comment type="caution">
    <text evidence="2">The sequence shown here is derived from an EMBL/GenBank/DDBJ whole genome shotgun (WGS) entry which is preliminary data.</text>
</comment>
<dbReference type="InterPro" id="IPR025646">
    <property type="entry name" value="DUF4350"/>
</dbReference>
<reference evidence="2 3" key="1">
    <citation type="journal article" date="2014" name="PLoS Genet.">
        <title>Phylogenetically driven sequencing of extremely halophilic archaea reveals strategies for static and dynamic osmo-response.</title>
        <authorList>
            <person name="Becker E.A."/>
            <person name="Seitzer P.M."/>
            <person name="Tritt A."/>
            <person name="Larsen D."/>
            <person name="Krusor M."/>
            <person name="Yao A.I."/>
            <person name="Wu D."/>
            <person name="Madern D."/>
            <person name="Eisen J.A."/>
            <person name="Darling A.E."/>
            <person name="Facciotti M.T."/>
        </authorList>
    </citation>
    <scope>NUCLEOTIDE SEQUENCE [LARGE SCALE GENOMIC DNA]</scope>
    <source>
        <strain evidence="2 3">ATCC BAA-1513</strain>
    </source>
</reference>
<proteinExistence type="predicted"/>